<dbReference type="Pfam" id="PF07690">
    <property type="entry name" value="MFS_1"/>
    <property type="match status" value="1"/>
</dbReference>
<dbReference type="OrthoDB" id="2985014at2759"/>
<dbReference type="AlphaFoldDB" id="A0A238BNG4"/>
<evidence type="ECO:0000256" key="5">
    <source>
        <dbReference type="SAM" id="Phobius"/>
    </source>
</evidence>
<dbReference type="InterPro" id="IPR036259">
    <property type="entry name" value="MFS_trans_sf"/>
</dbReference>
<dbReference type="EMBL" id="KZ270090">
    <property type="protein sequence ID" value="OZC06554.1"/>
    <property type="molecule type" value="Genomic_DNA"/>
</dbReference>
<feature type="non-terminal residue" evidence="6">
    <location>
        <position position="1"/>
    </location>
</feature>
<keyword evidence="7" id="KW-1185">Reference proteome</keyword>
<evidence type="ECO:0000256" key="3">
    <source>
        <dbReference type="ARBA" id="ARBA00022989"/>
    </source>
</evidence>
<dbReference type="GO" id="GO:0022857">
    <property type="term" value="F:transmembrane transporter activity"/>
    <property type="evidence" value="ECO:0007669"/>
    <property type="project" value="InterPro"/>
</dbReference>
<dbReference type="SUPFAM" id="SSF103473">
    <property type="entry name" value="MFS general substrate transporter"/>
    <property type="match status" value="1"/>
</dbReference>
<feature type="non-terminal residue" evidence="6">
    <location>
        <position position="205"/>
    </location>
</feature>
<organism evidence="6 7">
    <name type="scientific">Onchocerca flexuosa</name>
    <dbReference type="NCBI Taxonomy" id="387005"/>
    <lineage>
        <taxon>Eukaryota</taxon>
        <taxon>Metazoa</taxon>
        <taxon>Ecdysozoa</taxon>
        <taxon>Nematoda</taxon>
        <taxon>Chromadorea</taxon>
        <taxon>Rhabditida</taxon>
        <taxon>Spirurina</taxon>
        <taxon>Spiruromorpha</taxon>
        <taxon>Filarioidea</taxon>
        <taxon>Onchocercidae</taxon>
        <taxon>Onchocerca</taxon>
    </lineage>
</organism>
<name>A0A238BNG4_9BILA</name>
<gene>
    <name evidence="6" type="ORF">X798_06452</name>
</gene>
<evidence type="ECO:0000256" key="1">
    <source>
        <dbReference type="ARBA" id="ARBA00004141"/>
    </source>
</evidence>
<feature type="transmembrane region" description="Helical" evidence="5">
    <location>
        <begin position="121"/>
        <end position="146"/>
    </location>
</feature>
<dbReference type="PANTHER" id="PTHR11662">
    <property type="entry name" value="SOLUTE CARRIER FAMILY 17"/>
    <property type="match status" value="1"/>
</dbReference>
<dbReference type="Gene3D" id="1.20.1250.20">
    <property type="entry name" value="MFS general substrate transporter like domains"/>
    <property type="match status" value="1"/>
</dbReference>
<feature type="transmembrane region" description="Helical" evidence="5">
    <location>
        <begin position="96"/>
        <end position="115"/>
    </location>
</feature>
<keyword evidence="3 5" id="KW-1133">Transmembrane helix</keyword>
<dbReference type="PANTHER" id="PTHR11662:SF53">
    <property type="entry name" value="MAJOR FACILITATOR SUPERFAMILY (MFS) PROFILE DOMAIN-CONTAINING PROTEIN"/>
    <property type="match status" value="1"/>
</dbReference>
<dbReference type="InterPro" id="IPR050382">
    <property type="entry name" value="MFS_Na/Anion_cotransporter"/>
</dbReference>
<dbReference type="GO" id="GO:0006820">
    <property type="term" value="P:monoatomic anion transport"/>
    <property type="evidence" value="ECO:0007669"/>
    <property type="project" value="TreeGrafter"/>
</dbReference>
<dbReference type="GO" id="GO:0016020">
    <property type="term" value="C:membrane"/>
    <property type="evidence" value="ECO:0007669"/>
    <property type="project" value="UniProtKB-SubCell"/>
</dbReference>
<proteinExistence type="predicted"/>
<accession>A0A238BNG4</accession>
<sequence length="205" mass="23218">TLIQLTIQIIIIVDLTFQNTKEEGVNSSERILQPCLPHSMPKYGMKLSINDKTDSAYVSRSNDNDNQNYIEIRSCHADERLNWTMLEQADRLNGKWTVAVALFITIISNIMLPLLAAKHFIFAIFARILCGIADAFLTPSISSMIVRWFPPKERSFAIGFITGGRQIVTIESIAFFRIFSISGSIFCIRMSDLSIVLFYSMNPIN</sequence>
<dbReference type="InterPro" id="IPR011701">
    <property type="entry name" value="MFS"/>
</dbReference>
<evidence type="ECO:0000256" key="4">
    <source>
        <dbReference type="ARBA" id="ARBA00023136"/>
    </source>
</evidence>
<evidence type="ECO:0000256" key="2">
    <source>
        <dbReference type="ARBA" id="ARBA00022692"/>
    </source>
</evidence>
<keyword evidence="4 5" id="KW-0472">Membrane</keyword>
<reference evidence="6 7" key="1">
    <citation type="submission" date="2015-12" db="EMBL/GenBank/DDBJ databases">
        <title>Draft genome of the nematode, Onchocerca flexuosa.</title>
        <authorList>
            <person name="Mitreva M."/>
        </authorList>
    </citation>
    <scope>NUCLEOTIDE SEQUENCE [LARGE SCALE GENOMIC DNA]</scope>
    <source>
        <strain evidence="6">Red Deer</strain>
    </source>
</reference>
<evidence type="ECO:0000313" key="6">
    <source>
        <dbReference type="EMBL" id="OZC06554.1"/>
    </source>
</evidence>
<dbReference type="Proteomes" id="UP000242913">
    <property type="component" value="Unassembled WGS sequence"/>
</dbReference>
<comment type="subcellular location">
    <subcellularLocation>
        <location evidence="1">Membrane</location>
        <topology evidence="1">Multi-pass membrane protein</topology>
    </subcellularLocation>
</comment>
<evidence type="ECO:0008006" key="8">
    <source>
        <dbReference type="Google" id="ProtNLM"/>
    </source>
</evidence>
<keyword evidence="2 5" id="KW-0812">Transmembrane</keyword>
<protein>
    <recommendedName>
        <fullName evidence="8">MFS domain-containing protein</fullName>
    </recommendedName>
</protein>
<evidence type="ECO:0000313" key="7">
    <source>
        <dbReference type="Proteomes" id="UP000242913"/>
    </source>
</evidence>